<dbReference type="EMBL" id="LSSN01005483">
    <property type="protein sequence ID" value="OMJ09382.1"/>
    <property type="molecule type" value="Genomic_DNA"/>
</dbReference>
<dbReference type="Proteomes" id="UP000187283">
    <property type="component" value="Unassembled WGS sequence"/>
</dbReference>
<dbReference type="Pfam" id="PF04099">
    <property type="entry name" value="Sybindin"/>
    <property type="match status" value="1"/>
</dbReference>
<dbReference type="Gene3D" id="3.30.450.70">
    <property type="match status" value="1"/>
</dbReference>
<dbReference type="GO" id="GO:0005794">
    <property type="term" value="C:Golgi apparatus"/>
    <property type="evidence" value="ECO:0007669"/>
    <property type="project" value="UniProtKB-SubCell"/>
</dbReference>
<keyword evidence="2 7" id="KW-0813">Transport</keyword>
<dbReference type="GO" id="GO:0005783">
    <property type="term" value="C:endoplasmic reticulum"/>
    <property type="evidence" value="ECO:0007669"/>
    <property type="project" value="UniProtKB-SubCell"/>
</dbReference>
<evidence type="ECO:0000256" key="3">
    <source>
        <dbReference type="ARBA" id="ARBA00022824"/>
    </source>
</evidence>
<dbReference type="SMART" id="SM01399">
    <property type="entry name" value="Sybindin"/>
    <property type="match status" value="1"/>
</dbReference>
<comment type="caution">
    <text evidence="8">The sequence shown here is derived from an EMBL/GenBank/DDBJ whole genome shotgun (WGS) entry which is preliminary data.</text>
</comment>
<dbReference type="OrthoDB" id="246406at2759"/>
<dbReference type="InterPro" id="IPR011012">
    <property type="entry name" value="Longin-like_dom_sf"/>
</dbReference>
<comment type="similarity">
    <text evidence="6">Belongs to the TRAPP small subunits family. TRAPPC4 subfamily.</text>
</comment>
<gene>
    <name evidence="8" type="ORF">AYI70_g10952</name>
    <name evidence="9" type="ORF">AYI70_g5780</name>
</gene>
<evidence type="ECO:0000256" key="2">
    <source>
        <dbReference type="ARBA" id="ARBA00022448"/>
    </source>
</evidence>
<reference evidence="8 10" key="1">
    <citation type="submission" date="2017-01" db="EMBL/GenBank/DDBJ databases">
        <authorList>
            <person name="Mah S.A."/>
            <person name="Swanson W.J."/>
            <person name="Moy G.W."/>
            <person name="Vacquier V.D."/>
        </authorList>
    </citation>
    <scope>NUCLEOTIDE SEQUENCE [LARGE SCALE GENOMIC DNA]</scope>
    <source>
        <strain evidence="8 10">GSMNP</strain>
    </source>
</reference>
<dbReference type="InterPro" id="IPR007233">
    <property type="entry name" value="TRAPPC"/>
</dbReference>
<evidence type="ECO:0000256" key="7">
    <source>
        <dbReference type="RuleBase" id="RU366065"/>
    </source>
</evidence>
<dbReference type="CDD" id="cd14856">
    <property type="entry name" value="TRAPPC4_synbindin"/>
    <property type="match status" value="1"/>
</dbReference>
<dbReference type="SUPFAM" id="SSF64356">
    <property type="entry name" value="SNARE-like"/>
    <property type="match status" value="1"/>
</dbReference>
<evidence type="ECO:0000256" key="4">
    <source>
        <dbReference type="ARBA" id="ARBA00022892"/>
    </source>
</evidence>
<protein>
    <recommendedName>
        <fullName evidence="7">Trafficking protein particle complex subunit</fullName>
    </recommendedName>
</protein>
<comment type="subcellular location">
    <subcellularLocation>
        <location evidence="7">Endoplasmic reticulum</location>
    </subcellularLocation>
    <subcellularLocation>
        <location evidence="7">Golgi apparatus</location>
        <location evidence="7">cis-Golgi network</location>
    </subcellularLocation>
    <subcellularLocation>
        <location evidence="1">Golgi apparatus</location>
    </subcellularLocation>
</comment>
<dbReference type="EMBL" id="LSSN01001955">
    <property type="protein sequence ID" value="OMJ17734.1"/>
    <property type="molecule type" value="Genomic_DNA"/>
</dbReference>
<dbReference type="AlphaFoldDB" id="A0A1R1X422"/>
<evidence type="ECO:0000256" key="6">
    <source>
        <dbReference type="ARBA" id="ARBA00038179"/>
    </source>
</evidence>
<dbReference type="PANTHER" id="PTHR23249">
    <property type="entry name" value="TRAFFICKING PROTEIN PARTICLE COMPLEX SUBUNIT"/>
    <property type="match status" value="1"/>
</dbReference>
<evidence type="ECO:0000256" key="5">
    <source>
        <dbReference type="ARBA" id="ARBA00023034"/>
    </source>
</evidence>
<dbReference type="GO" id="GO:0030008">
    <property type="term" value="C:TRAPP complex"/>
    <property type="evidence" value="ECO:0007669"/>
    <property type="project" value="UniProtKB-UniRule"/>
</dbReference>
<comment type="subunit">
    <text evidence="7">Part of the multisubunit transport protein particle (TRAPP) complex.</text>
</comment>
<name>A0A1R1X422_9FUNG</name>
<keyword evidence="4 7" id="KW-0931">ER-Golgi transport</keyword>
<keyword evidence="5 7" id="KW-0333">Golgi apparatus</keyword>
<dbReference type="STRING" id="133412.A0A1R1X422"/>
<dbReference type="PANTHER" id="PTHR23249:SF15">
    <property type="entry name" value="TRAFFICKING PROTEIN PARTICLE COMPLEX SUBUNIT 4"/>
    <property type="match status" value="1"/>
</dbReference>
<keyword evidence="10" id="KW-1185">Reference proteome</keyword>
<evidence type="ECO:0000256" key="1">
    <source>
        <dbReference type="ARBA" id="ARBA00004555"/>
    </source>
</evidence>
<keyword evidence="3 7" id="KW-0256">Endoplasmic reticulum</keyword>
<dbReference type="FunFam" id="3.30.450.70:FF:000007">
    <property type="entry name" value="Putative sybindin-like family protein"/>
    <property type="match status" value="1"/>
</dbReference>
<accession>A0A1R1X422</accession>
<sequence length="143" mass="15806">MIYSLYIINKAGGLVYNKSFAEGLNPLSSNEALIFAGTFHGVHAISSQITPSAAVTFSPNGEPETTGISLIEAEGLFLHCFQTPTGVLFILITDPSQNNTNFVLTKIYELYSDYVLKNPFHTIDMPIRSEMFDITIRNLIRAN</sequence>
<evidence type="ECO:0000313" key="9">
    <source>
        <dbReference type="EMBL" id="OMJ17734.1"/>
    </source>
</evidence>
<dbReference type="GO" id="GO:0006888">
    <property type="term" value="P:endoplasmic reticulum to Golgi vesicle-mediated transport"/>
    <property type="evidence" value="ECO:0007669"/>
    <property type="project" value="UniProtKB-UniRule"/>
</dbReference>
<evidence type="ECO:0000313" key="8">
    <source>
        <dbReference type="EMBL" id="OMJ09382.1"/>
    </source>
</evidence>
<organism evidence="8 10">
    <name type="scientific">Smittium culicis</name>
    <dbReference type="NCBI Taxonomy" id="133412"/>
    <lineage>
        <taxon>Eukaryota</taxon>
        <taxon>Fungi</taxon>
        <taxon>Fungi incertae sedis</taxon>
        <taxon>Zoopagomycota</taxon>
        <taxon>Kickxellomycotina</taxon>
        <taxon>Harpellomycetes</taxon>
        <taxon>Harpellales</taxon>
        <taxon>Legeriomycetaceae</taxon>
        <taxon>Smittium</taxon>
    </lineage>
</organism>
<proteinExistence type="inferred from homology"/>
<evidence type="ECO:0000313" key="10">
    <source>
        <dbReference type="Proteomes" id="UP000187283"/>
    </source>
</evidence>